<dbReference type="Proteomes" id="UP000250796">
    <property type="component" value="Chromosome MESINF"/>
</dbReference>
<evidence type="ECO:0000313" key="2">
    <source>
        <dbReference type="Proteomes" id="UP000250796"/>
    </source>
</evidence>
<name>A0A7Z7PNG2_9BACT</name>
<evidence type="ECO:0000313" key="1">
    <source>
        <dbReference type="EMBL" id="SSC11893.1"/>
    </source>
</evidence>
<reference evidence="1 2" key="1">
    <citation type="submission" date="2017-01" db="EMBL/GenBank/DDBJ databases">
        <authorList>
            <person name="Erauso G."/>
        </authorList>
    </citation>
    <scope>NUCLEOTIDE SEQUENCE [LARGE SCALE GENOMIC DNA]</scope>
    <source>
        <strain evidence="1">MESINF1</strain>
    </source>
</reference>
<protein>
    <submittedName>
        <fullName evidence="1">Uncharacterized protein</fullName>
    </submittedName>
</protein>
<proteinExistence type="predicted"/>
<keyword evidence="2" id="KW-1185">Reference proteome</keyword>
<gene>
    <name evidence="1" type="ORF">MESINF_0444</name>
</gene>
<dbReference type="AlphaFoldDB" id="A0A7Z7PNG2"/>
<dbReference type="KEGG" id="minf:MESINF_0444"/>
<sequence>MYSIPVRKIFRGVFLYETLLDNLIKLDIDTVGYGIIIHELTLRPLRCP</sequence>
<organism evidence="1 2">
    <name type="scientific">Mesotoga infera</name>
    <dbReference type="NCBI Taxonomy" id="1236046"/>
    <lineage>
        <taxon>Bacteria</taxon>
        <taxon>Thermotogati</taxon>
        <taxon>Thermotogota</taxon>
        <taxon>Thermotogae</taxon>
        <taxon>Kosmotogales</taxon>
        <taxon>Kosmotogaceae</taxon>
        <taxon>Mesotoga</taxon>
    </lineage>
</organism>
<dbReference type="EMBL" id="LS974202">
    <property type="protein sequence ID" value="SSC11893.1"/>
    <property type="molecule type" value="Genomic_DNA"/>
</dbReference>
<accession>A0A7Z7PNG2</accession>